<dbReference type="InterPro" id="IPR000362">
    <property type="entry name" value="Fumarate_lyase_fam"/>
</dbReference>
<evidence type="ECO:0000259" key="2">
    <source>
        <dbReference type="SMART" id="SM00998"/>
    </source>
</evidence>
<sequence>LQRDRHAHYVSTIALIATSIEKMAVEIRHLQKSETREAEEFFSKGQKGSSAMPHKRNPIGSENMTGMARVIRGHVITAFENVPLWHERDISHSSAERIILPDTTIALDYMLNRFTNILDNLVVYEDQMIDNIQRTYGLIFSQRVLLTLIEQGFSREKAYDLVQPLAMQAWEEKRSFPELVKANEEIQSTLTQEELASCFDLTYHLKSVDMIFERIGLN</sequence>
<organism evidence="3 4">
    <name type="scientific">Allobacillus saliphilus</name>
    <dbReference type="NCBI Taxonomy" id="2912308"/>
    <lineage>
        <taxon>Bacteria</taxon>
        <taxon>Bacillati</taxon>
        <taxon>Bacillota</taxon>
        <taxon>Bacilli</taxon>
        <taxon>Bacillales</taxon>
        <taxon>Bacillaceae</taxon>
        <taxon>Allobacillus</taxon>
    </lineage>
</organism>
<dbReference type="AlphaFoldDB" id="A0A941CX64"/>
<dbReference type="InterPro" id="IPR022761">
    <property type="entry name" value="Fumarate_lyase_N"/>
</dbReference>
<dbReference type="PROSITE" id="PS00163">
    <property type="entry name" value="FUMARATE_LYASES"/>
    <property type="match status" value="1"/>
</dbReference>
<dbReference type="PRINTS" id="PR00149">
    <property type="entry name" value="FUMRATELYASE"/>
</dbReference>
<accession>A0A941CX64</accession>
<evidence type="ECO:0000313" key="3">
    <source>
        <dbReference type="EMBL" id="MBR7554819.1"/>
    </source>
</evidence>
<dbReference type="InterPro" id="IPR008948">
    <property type="entry name" value="L-Aspartase-like"/>
</dbReference>
<dbReference type="Pfam" id="PF10397">
    <property type="entry name" value="ADSL_C"/>
    <property type="match status" value="1"/>
</dbReference>
<dbReference type="SMART" id="SM00998">
    <property type="entry name" value="ADSL_C"/>
    <property type="match status" value="1"/>
</dbReference>
<dbReference type="FunFam" id="1.10.40.30:FF:000007">
    <property type="entry name" value="Adenylosuccinate lyase"/>
    <property type="match status" value="1"/>
</dbReference>
<comment type="caution">
    <text evidence="3">The sequence shown here is derived from an EMBL/GenBank/DDBJ whole genome shotgun (WGS) entry which is preliminary data.</text>
</comment>
<protein>
    <submittedName>
        <fullName evidence="3">Adenylosuccinate lyase</fullName>
        <ecNumber evidence="3">4.3.2.2</ecNumber>
    </submittedName>
</protein>
<dbReference type="InterPro" id="IPR020557">
    <property type="entry name" value="Fumarate_lyase_CS"/>
</dbReference>
<dbReference type="GO" id="GO:0070626">
    <property type="term" value="F:(S)-2-(5-amino-1-(5-phospho-D-ribosyl)imidazole-4-carboxamido) succinate lyase (fumarate-forming) activity"/>
    <property type="evidence" value="ECO:0007669"/>
    <property type="project" value="TreeGrafter"/>
</dbReference>
<reference evidence="3 4" key="1">
    <citation type="submission" date="2021-04" db="EMBL/GenBank/DDBJ databases">
        <title>Allobacillus sp. nov. SKP8-2 isolated from shrimp paste.</title>
        <authorList>
            <person name="Tanasupawat S."/>
            <person name="Yiamsombat S."/>
            <person name="Kanchanasin P."/>
            <person name="Kuncharoen N."/>
        </authorList>
    </citation>
    <scope>NUCLEOTIDE SEQUENCE [LARGE SCALE GENOMIC DNA]</scope>
    <source>
        <strain evidence="3 4">SKP8-2</strain>
    </source>
</reference>
<keyword evidence="1 3" id="KW-0456">Lyase</keyword>
<dbReference type="Proteomes" id="UP000675431">
    <property type="component" value="Unassembled WGS sequence"/>
</dbReference>
<dbReference type="PANTHER" id="PTHR43172:SF1">
    <property type="entry name" value="ADENYLOSUCCINATE LYASE"/>
    <property type="match status" value="1"/>
</dbReference>
<feature type="domain" description="Adenylosuccinate lyase C-terminal" evidence="2">
    <location>
        <begin position="136"/>
        <end position="216"/>
    </location>
</feature>
<feature type="non-terminal residue" evidence="3">
    <location>
        <position position="1"/>
    </location>
</feature>
<dbReference type="SUPFAM" id="SSF48557">
    <property type="entry name" value="L-aspartase-like"/>
    <property type="match status" value="1"/>
</dbReference>
<dbReference type="Gene3D" id="1.20.200.10">
    <property type="entry name" value="Fumarase/aspartase (Central domain)"/>
    <property type="match status" value="1"/>
</dbReference>
<proteinExistence type="predicted"/>
<dbReference type="GO" id="GO:0005829">
    <property type="term" value="C:cytosol"/>
    <property type="evidence" value="ECO:0007669"/>
    <property type="project" value="TreeGrafter"/>
</dbReference>
<evidence type="ECO:0000313" key="4">
    <source>
        <dbReference type="Proteomes" id="UP000675431"/>
    </source>
</evidence>
<dbReference type="EMBL" id="JAGSIE010000041">
    <property type="protein sequence ID" value="MBR7554819.1"/>
    <property type="molecule type" value="Genomic_DNA"/>
</dbReference>
<dbReference type="PANTHER" id="PTHR43172">
    <property type="entry name" value="ADENYLOSUCCINATE LYASE"/>
    <property type="match status" value="1"/>
</dbReference>
<dbReference type="GO" id="GO:0044208">
    <property type="term" value="P:'de novo' AMP biosynthetic process"/>
    <property type="evidence" value="ECO:0007669"/>
    <property type="project" value="TreeGrafter"/>
</dbReference>
<dbReference type="Pfam" id="PF00206">
    <property type="entry name" value="Lyase_1"/>
    <property type="match status" value="1"/>
</dbReference>
<gene>
    <name evidence="3" type="ORF">KC820_11855</name>
</gene>
<keyword evidence="4" id="KW-1185">Reference proteome</keyword>
<evidence type="ECO:0000256" key="1">
    <source>
        <dbReference type="ARBA" id="ARBA00023239"/>
    </source>
</evidence>
<dbReference type="EC" id="4.3.2.2" evidence="3"/>
<dbReference type="Gene3D" id="1.10.40.30">
    <property type="entry name" value="Fumarase/aspartase (C-terminal domain)"/>
    <property type="match status" value="1"/>
</dbReference>
<dbReference type="GO" id="GO:0004018">
    <property type="term" value="F:N6-(1,2-dicarboxyethyl)AMP AMP-lyase (fumarate-forming) activity"/>
    <property type="evidence" value="ECO:0007669"/>
    <property type="project" value="TreeGrafter"/>
</dbReference>
<dbReference type="InterPro" id="IPR019468">
    <property type="entry name" value="AdenyloSucc_lyase_C"/>
</dbReference>
<dbReference type="RefSeq" id="WP_272874484.1">
    <property type="nucleotide sequence ID" value="NZ_JAGSIE010000041.1"/>
</dbReference>
<name>A0A941CX64_9BACI</name>